<evidence type="ECO:0000256" key="4">
    <source>
        <dbReference type="SAM" id="MobiDB-lite"/>
    </source>
</evidence>
<sequence length="253" mass="28244">MADNTGGQTAGPVPVQTAEKKVEMKSEKDKKPDQAGAEGAVNGAADGAVNGPADEGAVENGEFLLEPFDLPPLEVIAGVRIDPFSFKFQFRNVEYSSGRGKIFLCYMVDSEGNDSRGLRGCLEAEHLGPHPEEAFFQRVLPEYDPKVKYLVTWYVSSSPCTECAAKLIEILRARPTLRLVIYCSRVFLWEEPEIQQALRALAGAGCKLRMMKPADFLYIWDAYVENEGKALDLWEDCQDNYEYYETRLADILP</sequence>
<gene>
    <name evidence="6" type="ORF">ANANG_G00217260</name>
</gene>
<evidence type="ECO:0000256" key="2">
    <source>
        <dbReference type="ARBA" id="ARBA00022723"/>
    </source>
</evidence>
<reference evidence="6" key="1">
    <citation type="submission" date="2021-01" db="EMBL/GenBank/DDBJ databases">
        <title>A chromosome-scale assembly of European eel, Anguilla anguilla.</title>
        <authorList>
            <person name="Henkel C."/>
            <person name="Jong-Raadsen S.A."/>
            <person name="Dufour S."/>
            <person name="Weltzien F.-A."/>
            <person name="Palstra A.P."/>
            <person name="Pelster B."/>
            <person name="Spaink H.P."/>
            <person name="Van Den Thillart G.E."/>
            <person name="Jansen H."/>
            <person name="Zahm M."/>
            <person name="Klopp C."/>
            <person name="Cedric C."/>
            <person name="Louis A."/>
            <person name="Berthelot C."/>
            <person name="Parey E."/>
            <person name="Roest Crollius H."/>
            <person name="Montfort J."/>
            <person name="Robinson-Rechavi M."/>
            <person name="Bucao C."/>
            <person name="Bouchez O."/>
            <person name="Gislard M."/>
            <person name="Lluch J."/>
            <person name="Milhes M."/>
            <person name="Lampietro C."/>
            <person name="Lopez Roques C."/>
            <person name="Donnadieu C."/>
            <person name="Braasch I."/>
            <person name="Desvignes T."/>
            <person name="Postlethwait J."/>
            <person name="Bobe J."/>
            <person name="Guiguen Y."/>
            <person name="Dirks R."/>
        </authorList>
    </citation>
    <scope>NUCLEOTIDE SEQUENCE</scope>
    <source>
        <strain evidence="6">Tag_6206</strain>
        <tissue evidence="6">Liver</tissue>
    </source>
</reference>
<comment type="caution">
    <text evidence="6">The sequence shown here is derived from an EMBL/GenBank/DDBJ whole genome shotgun (WGS) entry which is preliminary data.</text>
</comment>
<dbReference type="OMA" id="WEEPDIQ"/>
<keyword evidence="7" id="KW-1185">Reference proteome</keyword>
<comment type="cofactor">
    <cofactor evidence="1">
        <name>Zn(2+)</name>
        <dbReference type="ChEBI" id="CHEBI:29105"/>
    </cofactor>
</comment>
<evidence type="ECO:0000259" key="5">
    <source>
        <dbReference type="PROSITE" id="PS51747"/>
    </source>
</evidence>
<dbReference type="Pfam" id="PF18772">
    <property type="entry name" value="APOBEC2"/>
    <property type="match status" value="1"/>
</dbReference>
<dbReference type="GO" id="GO:0005634">
    <property type="term" value="C:nucleus"/>
    <property type="evidence" value="ECO:0007669"/>
    <property type="project" value="TreeGrafter"/>
</dbReference>
<evidence type="ECO:0000313" key="6">
    <source>
        <dbReference type="EMBL" id="KAG5837836.1"/>
    </source>
</evidence>
<dbReference type="Proteomes" id="UP001044222">
    <property type="component" value="Chromosome 12"/>
</dbReference>
<dbReference type="OrthoDB" id="8841220at2759"/>
<feature type="compositionally biased region" description="Low complexity" evidence="4">
    <location>
        <begin position="35"/>
        <end position="53"/>
    </location>
</feature>
<dbReference type="CDD" id="cd01283">
    <property type="entry name" value="cytidine_deaminase"/>
    <property type="match status" value="1"/>
</dbReference>
<proteinExistence type="predicted"/>
<organism evidence="6 7">
    <name type="scientific">Anguilla anguilla</name>
    <name type="common">European freshwater eel</name>
    <name type="synonym">Muraena anguilla</name>
    <dbReference type="NCBI Taxonomy" id="7936"/>
    <lineage>
        <taxon>Eukaryota</taxon>
        <taxon>Metazoa</taxon>
        <taxon>Chordata</taxon>
        <taxon>Craniata</taxon>
        <taxon>Vertebrata</taxon>
        <taxon>Euteleostomi</taxon>
        <taxon>Actinopterygii</taxon>
        <taxon>Neopterygii</taxon>
        <taxon>Teleostei</taxon>
        <taxon>Anguilliformes</taxon>
        <taxon>Anguillidae</taxon>
        <taxon>Anguilla</taxon>
    </lineage>
</organism>
<dbReference type="PANTHER" id="PTHR13857:SF4">
    <property type="entry name" value="C-U-EDITING ENZYME APOBEC-2"/>
    <property type="match status" value="1"/>
</dbReference>
<evidence type="ECO:0000313" key="7">
    <source>
        <dbReference type="Proteomes" id="UP001044222"/>
    </source>
</evidence>
<dbReference type="Gene3D" id="3.40.140.10">
    <property type="entry name" value="Cytidine Deaminase, domain 2"/>
    <property type="match status" value="1"/>
</dbReference>
<dbReference type="PANTHER" id="PTHR13857">
    <property type="entry name" value="MRNA EDITING ENZYME"/>
    <property type="match status" value="1"/>
</dbReference>
<evidence type="ECO:0000256" key="3">
    <source>
        <dbReference type="ARBA" id="ARBA00022801"/>
    </source>
</evidence>
<evidence type="ECO:0000256" key="1">
    <source>
        <dbReference type="ARBA" id="ARBA00001947"/>
    </source>
</evidence>
<dbReference type="PROSITE" id="PS51747">
    <property type="entry name" value="CYT_DCMP_DEAMINASES_2"/>
    <property type="match status" value="1"/>
</dbReference>
<dbReference type="InterPro" id="IPR050610">
    <property type="entry name" value="APOBEC_Cyt_Deaminase"/>
</dbReference>
<name>A0A9D3RPQ6_ANGAN</name>
<dbReference type="AlphaFoldDB" id="A0A9D3RPQ6"/>
<dbReference type="GO" id="GO:0004126">
    <property type="term" value="F:cytidine deaminase activity"/>
    <property type="evidence" value="ECO:0007669"/>
    <property type="project" value="TreeGrafter"/>
</dbReference>
<protein>
    <recommendedName>
        <fullName evidence="5">CMP/dCMP-type deaminase domain-containing protein</fullName>
    </recommendedName>
</protein>
<dbReference type="InterPro" id="IPR002125">
    <property type="entry name" value="CMP_dCMP_dom"/>
</dbReference>
<feature type="region of interest" description="Disordered" evidence="4">
    <location>
        <begin position="1"/>
        <end position="53"/>
    </location>
</feature>
<feature type="compositionally biased region" description="Basic and acidic residues" evidence="4">
    <location>
        <begin position="18"/>
        <end position="33"/>
    </location>
</feature>
<dbReference type="GO" id="GO:0046872">
    <property type="term" value="F:metal ion binding"/>
    <property type="evidence" value="ECO:0007669"/>
    <property type="project" value="UniProtKB-KW"/>
</dbReference>
<dbReference type="GO" id="GO:0005737">
    <property type="term" value="C:cytoplasm"/>
    <property type="evidence" value="ECO:0007669"/>
    <property type="project" value="TreeGrafter"/>
</dbReference>
<dbReference type="GO" id="GO:0016554">
    <property type="term" value="P:cytidine to uridine editing"/>
    <property type="evidence" value="ECO:0007669"/>
    <property type="project" value="TreeGrafter"/>
</dbReference>
<feature type="domain" description="CMP/dCMP-type deaminase" evidence="5">
    <location>
        <begin position="81"/>
        <end position="201"/>
    </location>
</feature>
<dbReference type="GO" id="GO:0003723">
    <property type="term" value="F:RNA binding"/>
    <property type="evidence" value="ECO:0007669"/>
    <property type="project" value="TreeGrafter"/>
</dbReference>
<accession>A0A9D3RPQ6</accession>
<keyword evidence="3" id="KW-0378">Hydrolase</keyword>
<keyword evidence="2" id="KW-0479">Metal-binding</keyword>
<dbReference type="EMBL" id="JAFIRN010000012">
    <property type="protein sequence ID" value="KAG5837836.1"/>
    <property type="molecule type" value="Genomic_DNA"/>
</dbReference>